<accession>A0A4Q2A954</accession>
<dbReference type="RefSeq" id="WP_129517729.1">
    <property type="nucleotide sequence ID" value="NZ_QWEX01000003.1"/>
</dbReference>
<reference evidence="1 2" key="1">
    <citation type="submission" date="2018-08" db="EMBL/GenBank/DDBJ databases">
        <title>Mountain-cultivated ginseng endophyte, Burkholderia stabilis and its activity against ginseng root rot disease.</title>
        <authorList>
            <person name="Tapan Kumar M."/>
            <person name="Bae H."/>
            <person name="Shanmugam G."/>
            <person name="Jeon J."/>
        </authorList>
    </citation>
    <scope>NUCLEOTIDE SEQUENCE [LARGE SCALE GENOMIC DNA]</scope>
    <source>
        <strain evidence="1 2">EB159</strain>
    </source>
</reference>
<dbReference type="AlphaFoldDB" id="A0A4Q2A954"/>
<evidence type="ECO:0000313" key="2">
    <source>
        <dbReference type="Proteomes" id="UP000289650"/>
    </source>
</evidence>
<proteinExistence type="predicted"/>
<evidence type="ECO:0000313" key="1">
    <source>
        <dbReference type="EMBL" id="RXV65962.1"/>
    </source>
</evidence>
<comment type="caution">
    <text evidence="1">The sequence shown here is derived from an EMBL/GenBank/DDBJ whole genome shotgun (WGS) entry which is preliminary data.</text>
</comment>
<dbReference type="OrthoDB" id="9033695at2"/>
<gene>
    <name evidence="1" type="ORF">D1006_34770</name>
</gene>
<dbReference type="EMBL" id="QWEX01000003">
    <property type="protein sequence ID" value="RXV65962.1"/>
    <property type="molecule type" value="Genomic_DNA"/>
</dbReference>
<sequence>MALKVRRERTIRAALALLEQREAALLADKTALLDEQQALWNAWRTRIACDGVHDHISLRMLKHQLANYHHRNQTLIDCLVRVDAQCTELLLERDQQRALLRQALIDHEKLKTLLE</sequence>
<protein>
    <submittedName>
        <fullName evidence="1">Uncharacterized protein</fullName>
    </submittedName>
</protein>
<dbReference type="Proteomes" id="UP000289650">
    <property type="component" value="Unassembled WGS sequence"/>
</dbReference>
<organism evidence="1 2">
    <name type="scientific">Burkholderia stabilis</name>
    <dbReference type="NCBI Taxonomy" id="95485"/>
    <lineage>
        <taxon>Bacteria</taxon>
        <taxon>Pseudomonadati</taxon>
        <taxon>Pseudomonadota</taxon>
        <taxon>Betaproteobacteria</taxon>
        <taxon>Burkholderiales</taxon>
        <taxon>Burkholderiaceae</taxon>
        <taxon>Burkholderia</taxon>
        <taxon>Burkholderia cepacia complex</taxon>
    </lineage>
</organism>
<name>A0A4Q2A954_9BURK</name>